<dbReference type="SUPFAM" id="SSF46894">
    <property type="entry name" value="C-terminal effector domain of the bipartite response regulators"/>
    <property type="match status" value="1"/>
</dbReference>
<feature type="compositionally biased region" description="Low complexity" evidence="4">
    <location>
        <begin position="27"/>
        <end position="42"/>
    </location>
</feature>
<evidence type="ECO:0000313" key="7">
    <source>
        <dbReference type="Proteomes" id="UP001432209"/>
    </source>
</evidence>
<keyword evidence="1" id="KW-0805">Transcription regulation</keyword>
<dbReference type="Pfam" id="PF00196">
    <property type="entry name" value="GerE"/>
    <property type="match status" value="1"/>
</dbReference>
<accession>A0ABZ1ZVE3</accession>
<feature type="compositionally biased region" description="Pro residues" evidence="4">
    <location>
        <begin position="43"/>
        <end position="54"/>
    </location>
</feature>
<sequence length="236" mass="24768">MTPRARAAGAGIRPKDERCTGYCSQEAAPSYATPTPASSGRPPASPSRPRPPRLPDALAQLPSLRPDLLLIDADALPDRPVAASRSVLRQATAWTRLAVIGTIPTSDIVYFVRAGFTGILGRDIEAAHFVTALDLVSGGGLVISSPGSPLDIRDARAVAPPSALEHLSDRERQILALVATQRDNSALAQLLGLSPLTVKTHVNRILRKLGATSRAHLVAIAYESGLIVPGSPVPLP</sequence>
<gene>
    <name evidence="6" type="ORF">OG442_02050</name>
</gene>
<dbReference type="PRINTS" id="PR00038">
    <property type="entry name" value="HTHLUXR"/>
</dbReference>
<dbReference type="RefSeq" id="WP_329074027.1">
    <property type="nucleotide sequence ID" value="NZ_CP109393.1"/>
</dbReference>
<dbReference type="PROSITE" id="PS50043">
    <property type="entry name" value="HTH_LUXR_2"/>
    <property type="match status" value="1"/>
</dbReference>
<dbReference type="CDD" id="cd06170">
    <property type="entry name" value="LuxR_C_like"/>
    <property type="match status" value="1"/>
</dbReference>
<feature type="compositionally biased region" description="Low complexity" evidence="4">
    <location>
        <begin position="1"/>
        <end position="11"/>
    </location>
</feature>
<dbReference type="InterPro" id="IPR016032">
    <property type="entry name" value="Sig_transdc_resp-reg_C-effctor"/>
</dbReference>
<keyword evidence="2" id="KW-0238">DNA-binding</keyword>
<evidence type="ECO:0000256" key="1">
    <source>
        <dbReference type="ARBA" id="ARBA00023015"/>
    </source>
</evidence>
<evidence type="ECO:0000256" key="4">
    <source>
        <dbReference type="SAM" id="MobiDB-lite"/>
    </source>
</evidence>
<feature type="domain" description="HTH luxR-type" evidence="5">
    <location>
        <begin position="160"/>
        <end position="225"/>
    </location>
</feature>
<evidence type="ECO:0000256" key="3">
    <source>
        <dbReference type="ARBA" id="ARBA00023163"/>
    </source>
</evidence>
<keyword evidence="7" id="KW-1185">Reference proteome</keyword>
<dbReference type="EMBL" id="CP109495">
    <property type="protein sequence ID" value="WUX50428.1"/>
    <property type="molecule type" value="Genomic_DNA"/>
</dbReference>
<feature type="region of interest" description="Disordered" evidence="4">
    <location>
        <begin position="1"/>
        <end position="55"/>
    </location>
</feature>
<organism evidence="6 7">
    <name type="scientific">Streptomyces niveus</name>
    <name type="common">Streptomyces spheroides</name>
    <dbReference type="NCBI Taxonomy" id="193462"/>
    <lineage>
        <taxon>Bacteria</taxon>
        <taxon>Bacillati</taxon>
        <taxon>Actinomycetota</taxon>
        <taxon>Actinomycetes</taxon>
        <taxon>Kitasatosporales</taxon>
        <taxon>Streptomycetaceae</taxon>
        <taxon>Streptomyces</taxon>
    </lineage>
</organism>
<dbReference type="SMART" id="SM00421">
    <property type="entry name" value="HTH_LUXR"/>
    <property type="match status" value="1"/>
</dbReference>
<dbReference type="Gene3D" id="3.40.50.2300">
    <property type="match status" value="1"/>
</dbReference>
<keyword evidence="3" id="KW-0804">Transcription</keyword>
<dbReference type="PANTHER" id="PTHR44688">
    <property type="entry name" value="DNA-BINDING TRANSCRIPTIONAL ACTIVATOR DEVR_DOSR"/>
    <property type="match status" value="1"/>
</dbReference>
<evidence type="ECO:0000259" key="5">
    <source>
        <dbReference type="PROSITE" id="PS50043"/>
    </source>
</evidence>
<evidence type="ECO:0000313" key="6">
    <source>
        <dbReference type="EMBL" id="WUX50428.1"/>
    </source>
</evidence>
<name>A0ABZ1ZVE3_STRNV</name>
<proteinExistence type="predicted"/>
<evidence type="ECO:0000256" key="2">
    <source>
        <dbReference type="ARBA" id="ARBA00023125"/>
    </source>
</evidence>
<protein>
    <submittedName>
        <fullName evidence="6">Response regulator transcription factor</fullName>
    </submittedName>
</protein>
<dbReference type="InterPro" id="IPR000792">
    <property type="entry name" value="Tscrpt_reg_LuxR_C"/>
</dbReference>
<reference evidence="6" key="1">
    <citation type="submission" date="2022-10" db="EMBL/GenBank/DDBJ databases">
        <title>The complete genomes of actinobacterial strains from the NBC collection.</title>
        <authorList>
            <person name="Joergensen T.S."/>
            <person name="Alvarez Arevalo M."/>
            <person name="Sterndorff E.B."/>
            <person name="Faurdal D."/>
            <person name="Vuksanovic O."/>
            <person name="Mourched A.-S."/>
            <person name="Charusanti P."/>
            <person name="Shaw S."/>
            <person name="Blin K."/>
            <person name="Weber T."/>
        </authorList>
    </citation>
    <scope>NUCLEOTIDE SEQUENCE</scope>
    <source>
        <strain evidence="6">NBC_01432</strain>
    </source>
</reference>
<dbReference type="Proteomes" id="UP001432209">
    <property type="component" value="Chromosome"/>
</dbReference>
<dbReference type="PANTHER" id="PTHR44688:SF16">
    <property type="entry name" value="DNA-BINDING TRANSCRIPTIONAL ACTIVATOR DEVR_DOSR"/>
    <property type="match status" value="1"/>
</dbReference>